<proteinExistence type="predicted"/>
<keyword evidence="1" id="KW-1133">Transmembrane helix</keyword>
<reference evidence="2 3" key="1">
    <citation type="journal article" date="2018" name="Nat. Biotechnol.">
        <title>A standardized bacterial taxonomy based on genome phylogeny substantially revises the tree of life.</title>
        <authorList>
            <person name="Parks D.H."/>
            <person name="Chuvochina M."/>
            <person name="Waite D.W."/>
            <person name="Rinke C."/>
            <person name="Skarshewski A."/>
            <person name="Chaumeil P.A."/>
            <person name="Hugenholtz P."/>
        </authorList>
    </citation>
    <scope>NUCLEOTIDE SEQUENCE [LARGE SCALE GENOMIC DNA]</scope>
    <source>
        <strain evidence="2">UBA9958</strain>
    </source>
</reference>
<evidence type="ECO:0000313" key="2">
    <source>
        <dbReference type="EMBL" id="HBA08421.1"/>
    </source>
</evidence>
<sequence length="64" mass="7425">MFNKLLSWFDNHSVQLHADVDAVKNQWLTIDWLRVAPFILMHIACFAVLFVGFSWFALGFALVL</sequence>
<dbReference type="AlphaFoldDB" id="A0A351R8Q0"/>
<keyword evidence="1" id="KW-0812">Transmembrane</keyword>
<accession>A0A351R8Q0</accession>
<feature type="transmembrane region" description="Helical" evidence="1">
    <location>
        <begin position="38"/>
        <end position="63"/>
    </location>
</feature>
<evidence type="ECO:0000313" key="3">
    <source>
        <dbReference type="Proteomes" id="UP000264313"/>
    </source>
</evidence>
<dbReference type="Proteomes" id="UP000264313">
    <property type="component" value="Unassembled WGS sequence"/>
</dbReference>
<organism evidence="2 3">
    <name type="scientific">Methylotenera mobilis</name>
    <dbReference type="NCBI Taxonomy" id="359408"/>
    <lineage>
        <taxon>Bacteria</taxon>
        <taxon>Pseudomonadati</taxon>
        <taxon>Pseudomonadota</taxon>
        <taxon>Betaproteobacteria</taxon>
        <taxon>Nitrosomonadales</taxon>
        <taxon>Methylophilaceae</taxon>
        <taxon>Methylotenera</taxon>
    </lineage>
</organism>
<feature type="non-terminal residue" evidence="2">
    <location>
        <position position="64"/>
    </location>
</feature>
<comment type="caution">
    <text evidence="2">The sequence shown here is derived from an EMBL/GenBank/DDBJ whole genome shotgun (WGS) entry which is preliminary data.</text>
</comment>
<keyword evidence="1" id="KW-0472">Membrane</keyword>
<protein>
    <submittedName>
        <fullName evidence="2">Acyl-CoA desaturase</fullName>
    </submittedName>
</protein>
<evidence type="ECO:0000256" key="1">
    <source>
        <dbReference type="SAM" id="Phobius"/>
    </source>
</evidence>
<dbReference type="EMBL" id="DNAA01000042">
    <property type="protein sequence ID" value="HBA08421.1"/>
    <property type="molecule type" value="Genomic_DNA"/>
</dbReference>
<name>A0A351R8Q0_9PROT</name>
<gene>
    <name evidence="2" type="ORF">DCW48_01715</name>
</gene>
<dbReference type="STRING" id="1132855.GCA_000384255_01919"/>